<dbReference type="NCBIfam" id="TIGR03594">
    <property type="entry name" value="GTPase_EngA"/>
    <property type="match status" value="1"/>
</dbReference>
<dbReference type="PRINTS" id="PR00326">
    <property type="entry name" value="GTP1OBG"/>
</dbReference>
<feature type="domain" description="G" evidence="6">
    <location>
        <begin position="202"/>
        <end position="324"/>
    </location>
</feature>
<evidence type="ECO:0000256" key="5">
    <source>
        <dbReference type="RuleBase" id="RU004481"/>
    </source>
</evidence>
<sequence>MIQDTTNRALAKVAIIGRPNVGKSTFFNALCRKKLAIVYDELFVTRDIRKHQVILGDLEFLLLDAPGYYSVNSKDKQELDKVVVNKCFEAIDEADIILFTMDGANYTNVIDAEIAALLYRMKKRVIVVINKSDIGGIHNVDFSQISYFDVVVSISSLHRHGFIALSEALKDLMQQCGFLPDKTIMQDDVLIQDDVSSSQRCRIAIVGRPNVGKSTLFNNLLGLQRSITSSISHTTRDTVIDEMLVTIDGVDILIQLNDTAGIRRRANIQEDIEKASVHQSISTIREVDVVIMVIDPEKLFEVQDLRIIQLCAKEKRGLIVVVNKMDLVDDVRKLREEVFSIMKEKVNTLVLPVVLFTSALYSKVVKRELSNYILAVARARKKKFATSFLNRKLMPFLSCATWKIAHNRIGRVKYIVHESDITFKVFVNKKPPLYKMQEIRNIIASKLELLGNPVNIILSISENPYVVNSKKR</sequence>
<keyword evidence="5" id="KW-0342">GTP-binding</keyword>
<reference evidence="7" key="1">
    <citation type="submission" date="2022-10" db="EMBL/GenBank/DDBJ databases">
        <title>Host association and intracellularity evolved multiple times independently in the Rickettsiales.</title>
        <authorList>
            <person name="Castelli M."/>
            <person name="Nardi T."/>
            <person name="Gammuto L."/>
            <person name="Bellinzona G."/>
            <person name="Sabaneyeva E."/>
            <person name="Potekhin A."/>
            <person name="Serra V."/>
            <person name="Petroni G."/>
            <person name="Sassera D."/>
        </authorList>
    </citation>
    <scope>NUCLEOTIDE SEQUENCE [LARGE SCALE GENOMIC DNA]</scope>
    <source>
        <strain evidence="7">US_Bl 11III1</strain>
    </source>
</reference>
<dbReference type="RefSeq" id="WP_323722086.1">
    <property type="nucleotide sequence ID" value="NZ_CP110343.1"/>
</dbReference>
<comment type="function">
    <text evidence="5">GTPase that plays an essential role in the late steps of ribosome biogenesis.</text>
</comment>
<organism evidence="7 8">
    <name type="scientific">Candidatus Fokinia crypta</name>
    <dbReference type="NCBI Taxonomy" id="1920990"/>
    <lineage>
        <taxon>Bacteria</taxon>
        <taxon>Pseudomonadati</taxon>
        <taxon>Pseudomonadota</taxon>
        <taxon>Alphaproteobacteria</taxon>
        <taxon>Rickettsiales</taxon>
        <taxon>Candidatus Midichloriaceae</taxon>
        <taxon>Candidatus Fokinia</taxon>
    </lineage>
</organism>
<dbReference type="InterPro" id="IPR016484">
    <property type="entry name" value="GTPase_Der"/>
</dbReference>
<dbReference type="PIRSF" id="PIRSF006485">
    <property type="entry name" value="GTP-binding_EngA"/>
    <property type="match status" value="1"/>
</dbReference>
<keyword evidence="4 5" id="KW-0677">Repeat</keyword>
<keyword evidence="3" id="KW-0690">Ribosome biogenesis</keyword>
<dbReference type="Proteomes" id="UP001325140">
    <property type="component" value="Chromosome"/>
</dbReference>
<dbReference type="PANTHER" id="PTHR43834:SF6">
    <property type="entry name" value="GTPASE DER"/>
    <property type="match status" value="1"/>
</dbReference>
<evidence type="ECO:0000259" key="6">
    <source>
        <dbReference type="Pfam" id="PF01926"/>
    </source>
</evidence>
<evidence type="ECO:0000256" key="4">
    <source>
        <dbReference type="ARBA" id="ARBA00022737"/>
    </source>
</evidence>
<proteinExistence type="inferred from homology"/>
<accession>A0ABZ0UQF4</accession>
<dbReference type="Pfam" id="PF01926">
    <property type="entry name" value="MMR_HSR1"/>
    <property type="match status" value="2"/>
</dbReference>
<feature type="domain" description="G" evidence="6">
    <location>
        <begin position="12"/>
        <end position="131"/>
    </location>
</feature>
<evidence type="ECO:0000313" key="8">
    <source>
        <dbReference type="Proteomes" id="UP001325140"/>
    </source>
</evidence>
<keyword evidence="8" id="KW-1185">Reference proteome</keyword>
<gene>
    <name evidence="7" type="ORF">Fokcrypt_00646</name>
</gene>
<dbReference type="EMBL" id="CP110343">
    <property type="protein sequence ID" value="WPX98112.1"/>
    <property type="molecule type" value="Genomic_DNA"/>
</dbReference>
<dbReference type="InterPro" id="IPR027417">
    <property type="entry name" value="P-loop_NTPase"/>
</dbReference>
<keyword evidence="5" id="KW-0547">Nucleotide-binding</keyword>
<dbReference type="PANTHER" id="PTHR43834">
    <property type="entry name" value="GTPASE DER"/>
    <property type="match status" value="1"/>
</dbReference>
<name>A0ABZ0UQF4_9RICK</name>
<comment type="similarity">
    <text evidence="1 5">Belongs to the TRAFAC class TrmE-Era-EngA-EngB-Septin-like GTPase superfamily. EngA (Der) GTPase family.</text>
</comment>
<dbReference type="SUPFAM" id="SSF52540">
    <property type="entry name" value="P-loop containing nucleoside triphosphate hydrolases"/>
    <property type="match status" value="2"/>
</dbReference>
<evidence type="ECO:0000256" key="3">
    <source>
        <dbReference type="ARBA" id="ARBA00022517"/>
    </source>
</evidence>
<evidence type="ECO:0000256" key="1">
    <source>
        <dbReference type="ARBA" id="ARBA00008279"/>
    </source>
</evidence>
<evidence type="ECO:0000256" key="2">
    <source>
        <dbReference type="ARBA" id="ARBA00020953"/>
    </source>
</evidence>
<evidence type="ECO:0000313" key="7">
    <source>
        <dbReference type="EMBL" id="WPX98112.1"/>
    </source>
</evidence>
<dbReference type="NCBIfam" id="TIGR00231">
    <property type="entry name" value="small_GTP"/>
    <property type="match status" value="2"/>
</dbReference>
<dbReference type="InterPro" id="IPR006073">
    <property type="entry name" value="GTP-bd"/>
</dbReference>
<dbReference type="Gene3D" id="3.40.50.300">
    <property type="entry name" value="P-loop containing nucleotide triphosphate hydrolases"/>
    <property type="match status" value="2"/>
</dbReference>
<protein>
    <recommendedName>
        <fullName evidence="2 5">GTPase Der</fullName>
    </recommendedName>
</protein>
<dbReference type="InterPro" id="IPR005225">
    <property type="entry name" value="Small_GTP-bd"/>
</dbReference>